<dbReference type="Proteomes" id="UP000251960">
    <property type="component" value="Chromosome 6"/>
</dbReference>
<protein>
    <submittedName>
        <fullName evidence="9">Putative glucuronosyltransferase</fullName>
    </submittedName>
</protein>
<evidence type="ECO:0000256" key="3">
    <source>
        <dbReference type="ARBA" id="ARBA00022676"/>
    </source>
</evidence>
<sequence>MGTGSARALALALAVLLACSDVAVVTAQETERIEGSAGDVLEDDPVGRLKVYVYDLPSKYNKKLLKKDPRCLNHMFAAEIFMHRFLLSSAVRTFNPEEADWFYTPVYTTCDLTPKGLPLPFKSPRMMRSAIQLIATNWPYWNRSEGADHFFVTPHDFGACFHYQEEKAIGRGILPLLQRATLVQTFGQKNHVCLKDGSITIPPYAPPQKMQTHLIPPDTPRSIFVYFRGLFYDTGNDPEGGYYARGARASVWENFKNNPLFDISTDHPPTYYEDMQRSVFCLCPLGWAPWSPRLVEAVVFGCIPVIIADDIVLPFADAIPWEEIGVFVAEDDVPQLDSILTSIPTDVVLRKQRLLANPSMKQAMLFPQPAQPGDAFHQILNGLARKLPHGSNVFLKPGERALNWTAGPPGDLKPWTQPLLECWYVSGRSPWERKKGHLENKRREREPGTADGTHQATTSADSEHGHQHHPCHTRFDPGPGRLVYSLISLCLPRIPRQLPSTSARLRVPPEQLPPAREWRGRQAPRPMGGTGSATAPQALALAALLLACSGVAVVTAQDIERIQGSAGDVLEDDPVGRLKVYVYELPPKYNKNVVAKDSRCLSHMFATEIFMHRFLLASAVRTLNPDEADWFYTPVYTTCDLTPWGHPLTVKSPRMMRSAIQYVSKRWPYWNRTEGADHFFVTPHDFGACFYFQEEKAIQRGVLPVLRRATLVQTFGQKNHVCLREGSITIPPYAPPHKIRAHIVPPETPRSIFVYFRGLFYDTANDPEGGYYARGARASVWENFKNNALFDISTEHPPTYYEDMQRAIFCLCPLGWAPWSPRLVEAVVFGCIPVIIADDIVLPFADAIPWEEIAVFVPEDDVLRLDTILTSIPMDEILRKQRLLANPSMKQAMLFPQPAEPRDAFHQVLNGLARKLPHPKDVFLKPGQKVLNWTEGAQDDLKPW</sequence>
<accession>A0A3L6ECC5</accession>
<keyword evidence="3" id="KW-0328">Glycosyltransferase</keyword>
<reference evidence="9 10" key="1">
    <citation type="journal article" date="2018" name="Nat. Genet.">
        <title>Extensive intraspecific gene order and gene structural variations between Mo17 and other maize genomes.</title>
        <authorList>
            <person name="Sun S."/>
            <person name="Zhou Y."/>
            <person name="Chen J."/>
            <person name="Shi J."/>
            <person name="Zhao H."/>
            <person name="Zhao H."/>
            <person name="Song W."/>
            <person name="Zhang M."/>
            <person name="Cui Y."/>
            <person name="Dong X."/>
            <person name="Liu H."/>
            <person name="Ma X."/>
            <person name="Jiao Y."/>
            <person name="Wang B."/>
            <person name="Wei X."/>
            <person name="Stein J.C."/>
            <person name="Glaubitz J.C."/>
            <person name="Lu F."/>
            <person name="Yu G."/>
            <person name="Liang C."/>
            <person name="Fengler K."/>
            <person name="Li B."/>
            <person name="Rafalski A."/>
            <person name="Schnable P.S."/>
            <person name="Ware D.H."/>
            <person name="Buckler E.S."/>
            <person name="Lai J."/>
        </authorList>
    </citation>
    <scope>NUCLEOTIDE SEQUENCE [LARGE SCALE GENOMIC DNA]</scope>
    <source>
        <strain evidence="10">cv. Missouri 17</strain>
        <tissue evidence="9">Seedling</tissue>
    </source>
</reference>
<dbReference type="AlphaFoldDB" id="A0A3L6ECC5"/>
<dbReference type="PANTHER" id="PTHR11062">
    <property type="entry name" value="EXOSTOSIN HEPARAN SULFATE GLYCOSYLTRANSFERASE -RELATED"/>
    <property type="match status" value="1"/>
</dbReference>
<comment type="subcellular location">
    <subcellularLocation>
        <location evidence="1">Golgi apparatus membrane</location>
        <topology evidence="1">Single-pass type II membrane protein</topology>
    </subcellularLocation>
</comment>
<evidence type="ECO:0000256" key="4">
    <source>
        <dbReference type="ARBA" id="ARBA00022968"/>
    </source>
</evidence>
<feature type="region of interest" description="Disordered" evidence="6">
    <location>
        <begin position="435"/>
        <end position="475"/>
    </location>
</feature>
<evidence type="ECO:0000313" key="10">
    <source>
        <dbReference type="Proteomes" id="UP000251960"/>
    </source>
</evidence>
<dbReference type="ExpressionAtlas" id="A0A3L6ECC5">
    <property type="expression patterns" value="baseline and differential"/>
</dbReference>
<feature type="domain" description="Exostosin GT47" evidence="8">
    <location>
        <begin position="577"/>
        <end position="872"/>
    </location>
</feature>
<dbReference type="InterPro" id="IPR040911">
    <property type="entry name" value="Exostosin_GT47"/>
</dbReference>
<evidence type="ECO:0000313" key="9">
    <source>
        <dbReference type="EMBL" id="PWZ18644.1"/>
    </source>
</evidence>
<organism evidence="9 10">
    <name type="scientific">Zea mays</name>
    <name type="common">Maize</name>
    <dbReference type="NCBI Taxonomy" id="4577"/>
    <lineage>
        <taxon>Eukaryota</taxon>
        <taxon>Viridiplantae</taxon>
        <taxon>Streptophyta</taxon>
        <taxon>Embryophyta</taxon>
        <taxon>Tracheophyta</taxon>
        <taxon>Spermatophyta</taxon>
        <taxon>Magnoliopsida</taxon>
        <taxon>Liliopsida</taxon>
        <taxon>Poales</taxon>
        <taxon>Poaceae</taxon>
        <taxon>PACMAD clade</taxon>
        <taxon>Panicoideae</taxon>
        <taxon>Andropogonodae</taxon>
        <taxon>Andropogoneae</taxon>
        <taxon>Tripsacinae</taxon>
        <taxon>Zea</taxon>
    </lineage>
</organism>
<dbReference type="GO" id="GO:0000139">
    <property type="term" value="C:Golgi membrane"/>
    <property type="evidence" value="ECO:0007669"/>
    <property type="project" value="UniProtKB-SubCell"/>
</dbReference>
<keyword evidence="9" id="KW-0808">Transferase</keyword>
<feature type="signal peptide" evidence="7">
    <location>
        <begin position="1"/>
        <end position="27"/>
    </location>
</feature>
<comment type="similarity">
    <text evidence="2">Belongs to the glycosyltransferase 47 family.</text>
</comment>
<dbReference type="InterPro" id="IPR004263">
    <property type="entry name" value="Exostosin"/>
</dbReference>
<comment type="caution">
    <text evidence="9">The sequence shown here is derived from an EMBL/GenBank/DDBJ whole genome shotgun (WGS) entry which is preliminary data.</text>
</comment>
<dbReference type="EMBL" id="NCVQ01000007">
    <property type="protein sequence ID" value="PWZ18644.1"/>
    <property type="molecule type" value="Genomic_DNA"/>
</dbReference>
<evidence type="ECO:0000256" key="1">
    <source>
        <dbReference type="ARBA" id="ARBA00004323"/>
    </source>
</evidence>
<evidence type="ECO:0000256" key="2">
    <source>
        <dbReference type="ARBA" id="ARBA00010271"/>
    </source>
</evidence>
<keyword evidence="5" id="KW-0333">Golgi apparatus</keyword>
<evidence type="ECO:0000256" key="6">
    <source>
        <dbReference type="SAM" id="MobiDB-lite"/>
    </source>
</evidence>
<proteinExistence type="inferred from homology"/>
<evidence type="ECO:0000256" key="7">
    <source>
        <dbReference type="SAM" id="SignalP"/>
    </source>
</evidence>
<feature type="compositionally biased region" description="Basic and acidic residues" evidence="6">
    <location>
        <begin position="435"/>
        <end position="448"/>
    </location>
</feature>
<dbReference type="PANTHER" id="PTHR11062:SF215">
    <property type="entry name" value="BETA-14-XYLOSYLTRANSFERASE IRX10L-RELATED"/>
    <property type="match status" value="1"/>
</dbReference>
<dbReference type="PROSITE" id="PS51257">
    <property type="entry name" value="PROKAR_LIPOPROTEIN"/>
    <property type="match status" value="1"/>
</dbReference>
<keyword evidence="4" id="KW-0735">Signal-anchor</keyword>
<name>A0A3L6ECC5_MAIZE</name>
<feature type="domain" description="Exostosin GT47" evidence="8">
    <location>
        <begin position="48"/>
        <end position="343"/>
    </location>
</feature>
<dbReference type="GO" id="GO:0016757">
    <property type="term" value="F:glycosyltransferase activity"/>
    <property type="evidence" value="ECO:0007669"/>
    <property type="project" value="UniProtKB-KW"/>
</dbReference>
<keyword evidence="7" id="KW-0732">Signal</keyword>
<gene>
    <name evidence="9" type="primary">Os01g0926700_1</name>
    <name evidence="9" type="ORF">Zm00014a_008638</name>
</gene>
<keyword evidence="4" id="KW-0812">Transmembrane</keyword>
<evidence type="ECO:0000256" key="5">
    <source>
        <dbReference type="ARBA" id="ARBA00023034"/>
    </source>
</evidence>
<evidence type="ECO:0000259" key="8">
    <source>
        <dbReference type="Pfam" id="PF03016"/>
    </source>
</evidence>
<dbReference type="Pfam" id="PF03016">
    <property type="entry name" value="Exostosin_GT47"/>
    <property type="match status" value="2"/>
</dbReference>
<feature type="chain" id="PRO_5018199190" evidence="7">
    <location>
        <begin position="28"/>
        <end position="944"/>
    </location>
</feature>